<accession>A0A9D2CAK7</accession>
<feature type="transmembrane region" description="Helical" evidence="2">
    <location>
        <begin position="324"/>
        <end position="346"/>
    </location>
</feature>
<evidence type="ECO:0000313" key="4">
    <source>
        <dbReference type="Proteomes" id="UP000824005"/>
    </source>
</evidence>
<gene>
    <name evidence="3" type="ORF">H9830_09665</name>
</gene>
<feature type="transmembrane region" description="Helical" evidence="2">
    <location>
        <begin position="245"/>
        <end position="270"/>
    </location>
</feature>
<proteinExistence type="predicted"/>
<evidence type="ECO:0000256" key="2">
    <source>
        <dbReference type="SAM" id="Phobius"/>
    </source>
</evidence>
<dbReference type="Proteomes" id="UP000824005">
    <property type="component" value="Unassembled WGS sequence"/>
</dbReference>
<evidence type="ECO:0000313" key="3">
    <source>
        <dbReference type="EMBL" id="HIY66530.1"/>
    </source>
</evidence>
<dbReference type="AlphaFoldDB" id="A0A9D2CAK7"/>
<reference evidence="3" key="2">
    <citation type="submission" date="2021-04" db="EMBL/GenBank/DDBJ databases">
        <authorList>
            <person name="Gilroy R."/>
        </authorList>
    </citation>
    <scope>NUCLEOTIDE SEQUENCE</scope>
    <source>
        <strain evidence="3">ChiGjej1B1-98</strain>
    </source>
</reference>
<organism evidence="3 4">
    <name type="scientific">Candidatus Agrococcus pullicola</name>
    <dbReference type="NCBI Taxonomy" id="2838429"/>
    <lineage>
        <taxon>Bacteria</taxon>
        <taxon>Bacillati</taxon>
        <taxon>Actinomycetota</taxon>
        <taxon>Actinomycetes</taxon>
        <taxon>Micrococcales</taxon>
        <taxon>Microbacteriaceae</taxon>
        <taxon>Agrococcus</taxon>
    </lineage>
</organism>
<protein>
    <submittedName>
        <fullName evidence="3">Uncharacterized protein</fullName>
    </submittedName>
</protein>
<feature type="compositionally biased region" description="Basic and acidic residues" evidence="1">
    <location>
        <begin position="19"/>
        <end position="51"/>
    </location>
</feature>
<keyword evidence="2" id="KW-0472">Membrane</keyword>
<feature type="region of interest" description="Disordered" evidence="1">
    <location>
        <begin position="1"/>
        <end position="88"/>
    </location>
</feature>
<feature type="transmembrane region" description="Helical" evidence="2">
    <location>
        <begin position="195"/>
        <end position="217"/>
    </location>
</feature>
<feature type="transmembrane region" description="Helical" evidence="2">
    <location>
        <begin position="282"/>
        <end position="312"/>
    </location>
</feature>
<comment type="caution">
    <text evidence="3">The sequence shown here is derived from an EMBL/GenBank/DDBJ whole genome shotgun (WGS) entry which is preliminary data.</text>
</comment>
<keyword evidence="2" id="KW-0812">Transmembrane</keyword>
<name>A0A9D2CAK7_9MICO</name>
<dbReference type="EMBL" id="DXDC01000294">
    <property type="protein sequence ID" value="HIY66530.1"/>
    <property type="molecule type" value="Genomic_DNA"/>
</dbReference>
<feature type="compositionally biased region" description="Low complexity" evidence="1">
    <location>
        <begin position="74"/>
        <end position="88"/>
    </location>
</feature>
<reference evidence="3" key="1">
    <citation type="journal article" date="2021" name="PeerJ">
        <title>Extensive microbial diversity within the chicken gut microbiome revealed by metagenomics and culture.</title>
        <authorList>
            <person name="Gilroy R."/>
            <person name="Ravi A."/>
            <person name="Getino M."/>
            <person name="Pursley I."/>
            <person name="Horton D.L."/>
            <person name="Alikhan N.F."/>
            <person name="Baker D."/>
            <person name="Gharbi K."/>
            <person name="Hall N."/>
            <person name="Watson M."/>
            <person name="Adriaenssens E.M."/>
            <person name="Foster-Nyarko E."/>
            <person name="Jarju S."/>
            <person name="Secka A."/>
            <person name="Antonio M."/>
            <person name="Oren A."/>
            <person name="Chaudhuri R.R."/>
            <person name="La Ragione R."/>
            <person name="Hildebrand F."/>
            <person name="Pallen M.J."/>
        </authorList>
    </citation>
    <scope>NUCLEOTIDE SEQUENCE</scope>
    <source>
        <strain evidence="3">ChiGjej1B1-98</strain>
    </source>
</reference>
<evidence type="ECO:0000256" key="1">
    <source>
        <dbReference type="SAM" id="MobiDB-lite"/>
    </source>
</evidence>
<feature type="compositionally biased region" description="Basic and acidic residues" evidence="1">
    <location>
        <begin position="1"/>
        <end position="11"/>
    </location>
</feature>
<keyword evidence="2" id="KW-1133">Transmembrane helix</keyword>
<sequence length="393" mass="43030">MPDLVPAKRGENTPVPSDVETKKLERTSAQQPDDHLIPKSYLEQRAEERQSRGHTYADLYDVAKGEKKTAAVSNPAPQTAPRQQPTANPMAVNPMAAPAPVMSGYAMPNHIEPQYAMQGYSVPGAYADFAPGGQITHPVHYAQPRYAQPPVWQPQYAQYQYAQPGVMPHYVPPQQPWRPGQRAAALWGSFLQHTIFAVAVQIFLYGSLFLLLAATSWQDTEGIFVDDVPTTLTDFMVWLAKPEHLLLSFALVFLVVGALCVAAYYSGAAWQRAKGLQGRAKSFWLTAITGGSITFFTFLIFSPITFFAWLIFGLLFGGGGNAGLWSSAFIFIVLGGVINGFVCMGFGRLFLSKARPPVDFAKLAAEAEARARAADEQALAGEPVEERFRIQGT</sequence>